<organism evidence="1">
    <name type="scientific">uncultured Dysgonomonas sp</name>
    <dbReference type="NCBI Taxonomy" id="206096"/>
    <lineage>
        <taxon>Bacteria</taxon>
        <taxon>Pseudomonadati</taxon>
        <taxon>Bacteroidota</taxon>
        <taxon>Bacteroidia</taxon>
        <taxon>Bacteroidales</taxon>
        <taxon>Dysgonomonadaceae</taxon>
        <taxon>Dysgonomonas</taxon>
        <taxon>environmental samples</taxon>
    </lineage>
</organism>
<reference evidence="1" key="1">
    <citation type="submission" date="2016-04" db="EMBL/GenBank/DDBJ databases">
        <authorList>
            <person name="Evans L.H."/>
            <person name="Alamgir A."/>
            <person name="Owens N."/>
            <person name="Weber N.D."/>
            <person name="Virtaneva K."/>
            <person name="Barbian K."/>
            <person name="Babar A."/>
            <person name="Rosenke K."/>
        </authorList>
    </citation>
    <scope>NUCLEOTIDE SEQUENCE</scope>
    <source>
        <strain evidence="1">86-1</strain>
    </source>
</reference>
<gene>
    <name evidence="1" type="ORF">KL86DYS1_30407</name>
</gene>
<sequence length="225" mass="25255">MLNKKKLEMKKRLLLLIIFTFYIITTFAQVTIGSGIVPEKAALLDLKTKNGGSGQNSSDGGGLLMPRVSISDLLTLGIFTEIAGLDTEEEKLKHKGLSVYNIGTTSVEAGIYVWDGVKWEKAGLRKEVNFFYMPSIQIDLSQNPLPINLHTRYVQQFSNPKASSTNKPIPYYLEAEDLDYYITDYDEDIFQSVTVDETGEMIYILKDPLPSDVCCSYINIVFVTK</sequence>
<dbReference type="AlphaFoldDB" id="A0A212JTL3"/>
<evidence type="ECO:0000313" key="1">
    <source>
        <dbReference type="EMBL" id="SBW02801.1"/>
    </source>
</evidence>
<name>A0A212JTL3_9BACT</name>
<protein>
    <submittedName>
        <fullName evidence="1">Uncharacterized protein</fullName>
    </submittedName>
</protein>
<dbReference type="EMBL" id="FLUM01000003">
    <property type="protein sequence ID" value="SBW02801.1"/>
    <property type="molecule type" value="Genomic_DNA"/>
</dbReference>
<proteinExistence type="predicted"/>
<accession>A0A212JTL3</accession>